<gene>
    <name evidence="2" type="ORF">BECKFM1743A_GA0114220_104087</name>
    <name evidence="3" type="ORF">BECKFM1743B_GA0114221_101148</name>
    <name evidence="1" type="ORF">BECKFM1743C_GA0114222_103581</name>
</gene>
<name>A0A450VYC0_9GAMM</name>
<accession>A0A450VYC0</accession>
<dbReference type="EMBL" id="CAADFA010000358">
    <property type="protein sequence ID" value="VFJ63990.1"/>
    <property type="molecule type" value="Genomic_DNA"/>
</dbReference>
<proteinExistence type="predicted"/>
<sequence length="148" mass="16589">MPYQNIDASLTPDEVQAIKATFQDVLTRMPFLVNLTAKERKSMLKTGPDSVSFVQNALSAAQDHPDILPSSFKVDHFQRDMELFTVLTELTTFAESVMSQIDDTRLALGSEAMRQSTQIYEYVKVIARKEYTGLRGHFVRIQGAITGA</sequence>
<reference evidence="3" key="1">
    <citation type="submission" date="2019-02" db="EMBL/GenBank/DDBJ databases">
        <authorList>
            <person name="Gruber-Vodicka R. H."/>
            <person name="Seah K. B. B."/>
        </authorList>
    </citation>
    <scope>NUCLEOTIDE SEQUENCE</scope>
    <source>
        <strain evidence="2">BECK_BZ163</strain>
        <strain evidence="3">BECK_BZ164</strain>
        <strain evidence="1">BECK_BZ165</strain>
    </source>
</reference>
<dbReference type="AlphaFoldDB" id="A0A450VYC0"/>
<evidence type="ECO:0000313" key="3">
    <source>
        <dbReference type="EMBL" id="VFK09752.1"/>
    </source>
</evidence>
<organism evidence="3">
    <name type="scientific">Candidatus Kentrum sp. FM</name>
    <dbReference type="NCBI Taxonomy" id="2126340"/>
    <lineage>
        <taxon>Bacteria</taxon>
        <taxon>Pseudomonadati</taxon>
        <taxon>Pseudomonadota</taxon>
        <taxon>Gammaproteobacteria</taxon>
        <taxon>Candidatus Kentrum</taxon>
    </lineage>
</organism>
<protein>
    <submittedName>
        <fullName evidence="3">Uncharacterized protein</fullName>
    </submittedName>
</protein>
<evidence type="ECO:0000313" key="2">
    <source>
        <dbReference type="EMBL" id="VFJ66321.1"/>
    </source>
</evidence>
<dbReference type="EMBL" id="CAADEZ010000408">
    <property type="protein sequence ID" value="VFJ66321.1"/>
    <property type="molecule type" value="Genomic_DNA"/>
</dbReference>
<dbReference type="EMBL" id="CAADFL010000114">
    <property type="protein sequence ID" value="VFK09752.1"/>
    <property type="molecule type" value="Genomic_DNA"/>
</dbReference>
<evidence type="ECO:0000313" key="1">
    <source>
        <dbReference type="EMBL" id="VFJ63990.1"/>
    </source>
</evidence>